<reference evidence="1 2" key="1">
    <citation type="submission" date="2016-02" db="EMBL/GenBank/DDBJ databases">
        <authorList>
            <person name="Wen L."/>
            <person name="He K."/>
            <person name="Yang H."/>
        </authorList>
    </citation>
    <scope>NUCLEOTIDE SEQUENCE [LARGE SCALE GENOMIC DNA]</scope>
    <source>
        <strain evidence="1 2">DSM 22607</strain>
    </source>
</reference>
<dbReference type="EMBL" id="LSZW01000032">
    <property type="protein sequence ID" value="KXK66728.1"/>
    <property type="molecule type" value="Genomic_DNA"/>
</dbReference>
<accession>A0A136Q7S0</accession>
<proteinExistence type="predicted"/>
<evidence type="ECO:0000313" key="1">
    <source>
        <dbReference type="EMBL" id="KXK66728.1"/>
    </source>
</evidence>
<keyword evidence="2" id="KW-1185">Reference proteome</keyword>
<dbReference type="Proteomes" id="UP000070366">
    <property type="component" value="Unassembled WGS sequence"/>
</dbReference>
<sequence>MDKKGRDRLNPCQETKDGLYRVDGVSWNGRGEIKRTEQRAGAANKKHVDSY</sequence>
<dbReference type="RefSeq" id="WP_156515131.1">
    <property type="nucleotide sequence ID" value="NZ_CABMOF010000018.1"/>
</dbReference>
<dbReference type="AlphaFoldDB" id="A0A136Q7S0"/>
<organism evidence="1 2">
    <name type="scientific">Christensenella minuta</name>
    <dbReference type="NCBI Taxonomy" id="626937"/>
    <lineage>
        <taxon>Bacteria</taxon>
        <taxon>Bacillati</taxon>
        <taxon>Bacillota</taxon>
        <taxon>Clostridia</taxon>
        <taxon>Christensenellales</taxon>
        <taxon>Christensenellaceae</taxon>
        <taxon>Christensenella</taxon>
    </lineage>
</organism>
<evidence type="ECO:0000313" key="2">
    <source>
        <dbReference type="Proteomes" id="UP000070366"/>
    </source>
</evidence>
<protein>
    <submittedName>
        <fullName evidence="1">Uncharacterized protein</fullName>
    </submittedName>
</protein>
<comment type="caution">
    <text evidence="1">The sequence shown here is derived from an EMBL/GenBank/DDBJ whole genome shotgun (WGS) entry which is preliminary data.</text>
</comment>
<name>A0A136Q7S0_9FIRM</name>
<gene>
    <name evidence="1" type="ORF">HMPREF3293_00419</name>
</gene>